<dbReference type="GO" id="GO:0016646">
    <property type="term" value="F:oxidoreductase activity, acting on the CH-NH group of donors, NAD or NADP as acceptor"/>
    <property type="evidence" value="ECO:0007669"/>
    <property type="project" value="UniProtKB-ARBA"/>
</dbReference>
<sequence length="225" mass="25393">MRLSVAVCRKEGLPENMKITNENILQFEKLFRTNFVNSLSGFKSANLIGTISKEGKTNLAIFSSVIHVGANPPLIGMLVRPASVPRHTYENIKDTGYFTINHINKEIYKQAHQTSARYDKDVSEFDECELTPEFTNTIKAPYVKESNIKIGCRFVEEHLIKTNDTIFIVGEILEVIIPDDVLTNDGYVDIEKPGTIAISGLDSYHETKRIARLTYAKPRTKAKEL</sequence>
<dbReference type="PANTHER" id="PTHR33798:SF5">
    <property type="entry name" value="FLAVIN REDUCTASE LIKE DOMAIN-CONTAINING PROTEIN"/>
    <property type="match status" value="1"/>
</dbReference>
<keyword evidence="2" id="KW-0285">Flavoprotein</keyword>
<evidence type="ECO:0000313" key="6">
    <source>
        <dbReference type="EMBL" id="AFH47829.1"/>
    </source>
</evidence>
<dbReference type="KEGG" id="ial:IALB_0115"/>
<protein>
    <submittedName>
        <fullName evidence="6">Flavoprotein</fullName>
    </submittedName>
</protein>
<dbReference type="Proteomes" id="UP000007394">
    <property type="component" value="Chromosome"/>
</dbReference>
<dbReference type="PANTHER" id="PTHR33798">
    <property type="entry name" value="FLAVOPROTEIN OXYGENASE"/>
    <property type="match status" value="1"/>
</dbReference>
<evidence type="ECO:0000256" key="4">
    <source>
        <dbReference type="ARBA" id="ARBA00038054"/>
    </source>
</evidence>
<name>I0AFS2_IGNAJ</name>
<dbReference type="Gene3D" id="2.30.110.10">
    <property type="entry name" value="Electron Transport, Fmn-binding Protein, Chain A"/>
    <property type="match status" value="1"/>
</dbReference>
<dbReference type="SUPFAM" id="SSF50475">
    <property type="entry name" value="FMN-binding split barrel"/>
    <property type="match status" value="1"/>
</dbReference>
<evidence type="ECO:0000313" key="7">
    <source>
        <dbReference type="Proteomes" id="UP000007394"/>
    </source>
</evidence>
<dbReference type="PATRIC" id="fig|945713.3.peg.114"/>
<feature type="domain" description="Flavin reductase like" evidence="5">
    <location>
        <begin position="39"/>
        <end position="189"/>
    </location>
</feature>
<dbReference type="InterPro" id="IPR012349">
    <property type="entry name" value="Split_barrel_FMN-bd"/>
</dbReference>
<evidence type="ECO:0000259" key="5">
    <source>
        <dbReference type="SMART" id="SM00903"/>
    </source>
</evidence>
<dbReference type="Pfam" id="PF01613">
    <property type="entry name" value="Flavin_Reduct"/>
    <property type="match status" value="1"/>
</dbReference>
<dbReference type="SMART" id="SM00903">
    <property type="entry name" value="Flavin_Reduct"/>
    <property type="match status" value="1"/>
</dbReference>
<dbReference type="GO" id="GO:0010181">
    <property type="term" value="F:FMN binding"/>
    <property type="evidence" value="ECO:0007669"/>
    <property type="project" value="InterPro"/>
</dbReference>
<dbReference type="HOGENOM" id="CLU_113721_0_0_10"/>
<reference evidence="6 7" key="1">
    <citation type="journal article" date="2012" name="Front. Microbiol.">
        <title>Complete genome of Ignavibacterium album, a metabolically versatile, flagellated, facultative anaerobe from the phylum Chlorobi.</title>
        <authorList>
            <person name="Liu Z."/>
            <person name="Frigaard N.-U."/>
            <person name="Vogl K."/>
            <person name="Iino T."/>
            <person name="Ohkuma M."/>
            <person name="Overmann J."/>
            <person name="Bryant D.A."/>
        </authorList>
    </citation>
    <scope>NUCLEOTIDE SEQUENCE [LARGE SCALE GENOMIC DNA]</scope>
    <source>
        <strain evidence="7">DSM 19864 / JCM 16511 / NBRC 101810 / Mat9-16</strain>
    </source>
</reference>
<comment type="similarity">
    <text evidence="4">Belongs to the flavoredoxin family.</text>
</comment>
<comment type="cofactor">
    <cofactor evidence="1">
        <name>FMN</name>
        <dbReference type="ChEBI" id="CHEBI:58210"/>
    </cofactor>
</comment>
<keyword evidence="7" id="KW-1185">Reference proteome</keyword>
<evidence type="ECO:0000256" key="3">
    <source>
        <dbReference type="ARBA" id="ARBA00022643"/>
    </source>
</evidence>
<dbReference type="eggNOG" id="COG1853">
    <property type="taxonomic scope" value="Bacteria"/>
</dbReference>
<dbReference type="EMBL" id="CP003418">
    <property type="protein sequence ID" value="AFH47829.1"/>
    <property type="molecule type" value="Genomic_DNA"/>
</dbReference>
<accession>I0AFS2</accession>
<dbReference type="STRING" id="945713.IALB_0115"/>
<dbReference type="InterPro" id="IPR002563">
    <property type="entry name" value="Flavin_Rdtase-like_dom"/>
</dbReference>
<keyword evidence="3" id="KW-0288">FMN</keyword>
<proteinExistence type="inferred from homology"/>
<evidence type="ECO:0000256" key="2">
    <source>
        <dbReference type="ARBA" id="ARBA00022630"/>
    </source>
</evidence>
<gene>
    <name evidence="6" type="ordered locus">IALB_0115</name>
</gene>
<dbReference type="AlphaFoldDB" id="I0AFS2"/>
<organism evidence="6 7">
    <name type="scientific">Ignavibacterium album (strain DSM 19864 / JCM 16511 / NBRC 101810 / Mat9-16)</name>
    <dbReference type="NCBI Taxonomy" id="945713"/>
    <lineage>
        <taxon>Bacteria</taxon>
        <taxon>Pseudomonadati</taxon>
        <taxon>Ignavibacteriota</taxon>
        <taxon>Ignavibacteria</taxon>
        <taxon>Ignavibacteriales</taxon>
        <taxon>Ignavibacteriaceae</taxon>
        <taxon>Ignavibacterium</taxon>
    </lineage>
</organism>
<evidence type="ECO:0000256" key="1">
    <source>
        <dbReference type="ARBA" id="ARBA00001917"/>
    </source>
</evidence>